<dbReference type="PANTHER" id="PTHR24567:SF74">
    <property type="entry name" value="HTH-TYPE TRANSCRIPTIONAL REGULATOR ARCR"/>
    <property type="match status" value="1"/>
</dbReference>
<dbReference type="SMART" id="SM00100">
    <property type="entry name" value="cNMP"/>
    <property type="match status" value="1"/>
</dbReference>
<dbReference type="EMBL" id="BAAAUV010000003">
    <property type="protein sequence ID" value="GAA3201366.1"/>
    <property type="molecule type" value="Genomic_DNA"/>
</dbReference>
<dbReference type="Gene3D" id="2.60.120.10">
    <property type="entry name" value="Jelly Rolls"/>
    <property type="match status" value="1"/>
</dbReference>
<dbReference type="InterPro" id="IPR000595">
    <property type="entry name" value="cNMP-bd_dom"/>
</dbReference>
<accession>A0ABP6Q2A7</accession>
<dbReference type="Proteomes" id="UP001501237">
    <property type="component" value="Unassembled WGS sequence"/>
</dbReference>
<dbReference type="InterPro" id="IPR036390">
    <property type="entry name" value="WH_DNA-bd_sf"/>
</dbReference>
<organism evidence="5 6">
    <name type="scientific">Actinocorallia longicatena</name>
    <dbReference type="NCBI Taxonomy" id="111803"/>
    <lineage>
        <taxon>Bacteria</taxon>
        <taxon>Bacillati</taxon>
        <taxon>Actinomycetota</taxon>
        <taxon>Actinomycetes</taxon>
        <taxon>Streptosporangiales</taxon>
        <taxon>Thermomonosporaceae</taxon>
        <taxon>Actinocorallia</taxon>
    </lineage>
</organism>
<evidence type="ECO:0000256" key="3">
    <source>
        <dbReference type="ARBA" id="ARBA00023163"/>
    </source>
</evidence>
<dbReference type="CDD" id="cd00038">
    <property type="entry name" value="CAP_ED"/>
    <property type="match status" value="1"/>
</dbReference>
<evidence type="ECO:0000313" key="6">
    <source>
        <dbReference type="Proteomes" id="UP001501237"/>
    </source>
</evidence>
<dbReference type="SUPFAM" id="SSF46785">
    <property type="entry name" value="Winged helix' DNA-binding domain"/>
    <property type="match status" value="1"/>
</dbReference>
<evidence type="ECO:0000259" key="4">
    <source>
        <dbReference type="PROSITE" id="PS50042"/>
    </source>
</evidence>
<keyword evidence="2" id="KW-0238">DNA-binding</keyword>
<dbReference type="InterPro" id="IPR036388">
    <property type="entry name" value="WH-like_DNA-bd_sf"/>
</dbReference>
<sequence length="224" mass="23609">MWLCETGRVEFSARTWGRLVEAAGVERRHRAGAELLVQGAPPTHVLLLISGRVKVAYRSAEGKVLLLAVRGERELLGSMGVLTGRPRSASVIAMRECVTRTLMADRFRSLTRGSDLEAELLQGAFARITEGEAWRADIAGLAAGPRLARALLRLAGPGDGGGPVGEVHLSQTEIGQAIGLSRAVVAGELAGLRRAGVVVTENGRVLIIDPSMLRKLAGSGHGAV</sequence>
<dbReference type="Gene3D" id="1.10.10.10">
    <property type="entry name" value="Winged helix-like DNA-binding domain superfamily/Winged helix DNA-binding domain"/>
    <property type="match status" value="1"/>
</dbReference>
<dbReference type="SUPFAM" id="SSF51206">
    <property type="entry name" value="cAMP-binding domain-like"/>
    <property type="match status" value="1"/>
</dbReference>
<evidence type="ECO:0000313" key="5">
    <source>
        <dbReference type="EMBL" id="GAA3201366.1"/>
    </source>
</evidence>
<proteinExistence type="predicted"/>
<dbReference type="InterPro" id="IPR014710">
    <property type="entry name" value="RmlC-like_jellyroll"/>
</dbReference>
<dbReference type="InterPro" id="IPR012318">
    <property type="entry name" value="HTH_CRP"/>
</dbReference>
<evidence type="ECO:0000256" key="1">
    <source>
        <dbReference type="ARBA" id="ARBA00023015"/>
    </source>
</evidence>
<name>A0ABP6Q2A7_9ACTN</name>
<protein>
    <submittedName>
        <fullName evidence="5">Crp/Fnr family transcriptional regulator</fullName>
    </submittedName>
</protein>
<comment type="caution">
    <text evidence="5">The sequence shown here is derived from an EMBL/GenBank/DDBJ whole genome shotgun (WGS) entry which is preliminary data.</text>
</comment>
<dbReference type="InterPro" id="IPR050397">
    <property type="entry name" value="Env_Response_Regulators"/>
</dbReference>
<keyword evidence="3" id="KW-0804">Transcription</keyword>
<dbReference type="Pfam" id="PF13545">
    <property type="entry name" value="HTH_Crp_2"/>
    <property type="match status" value="1"/>
</dbReference>
<feature type="domain" description="Cyclic nucleotide-binding" evidence="4">
    <location>
        <begin position="18"/>
        <end position="110"/>
    </location>
</feature>
<dbReference type="PANTHER" id="PTHR24567">
    <property type="entry name" value="CRP FAMILY TRANSCRIPTIONAL REGULATORY PROTEIN"/>
    <property type="match status" value="1"/>
</dbReference>
<dbReference type="PROSITE" id="PS50042">
    <property type="entry name" value="CNMP_BINDING_3"/>
    <property type="match status" value="1"/>
</dbReference>
<reference evidence="6" key="1">
    <citation type="journal article" date="2019" name="Int. J. Syst. Evol. Microbiol.">
        <title>The Global Catalogue of Microorganisms (GCM) 10K type strain sequencing project: providing services to taxonomists for standard genome sequencing and annotation.</title>
        <authorList>
            <consortium name="The Broad Institute Genomics Platform"/>
            <consortium name="The Broad Institute Genome Sequencing Center for Infectious Disease"/>
            <person name="Wu L."/>
            <person name="Ma J."/>
        </authorList>
    </citation>
    <scope>NUCLEOTIDE SEQUENCE [LARGE SCALE GENOMIC DNA]</scope>
    <source>
        <strain evidence="6">JCM 9377</strain>
    </source>
</reference>
<keyword evidence="6" id="KW-1185">Reference proteome</keyword>
<dbReference type="Pfam" id="PF00027">
    <property type="entry name" value="cNMP_binding"/>
    <property type="match status" value="1"/>
</dbReference>
<keyword evidence="1" id="KW-0805">Transcription regulation</keyword>
<dbReference type="InterPro" id="IPR018490">
    <property type="entry name" value="cNMP-bd_dom_sf"/>
</dbReference>
<gene>
    <name evidence="5" type="ORF">GCM10010468_14520</name>
</gene>
<evidence type="ECO:0000256" key="2">
    <source>
        <dbReference type="ARBA" id="ARBA00023125"/>
    </source>
</evidence>